<dbReference type="STRING" id="96561.Dole_2072"/>
<dbReference type="InterPro" id="IPR036866">
    <property type="entry name" value="RibonucZ/Hydroxyglut_hydro"/>
</dbReference>
<dbReference type="SMART" id="SM00849">
    <property type="entry name" value="Lactamase_B"/>
    <property type="match status" value="1"/>
</dbReference>
<keyword evidence="3" id="KW-0378">Hydrolase</keyword>
<evidence type="ECO:0000256" key="1">
    <source>
        <dbReference type="ARBA" id="ARBA00001947"/>
    </source>
</evidence>
<reference evidence="6 7" key="1">
    <citation type="submission" date="2007-10" db="EMBL/GenBank/DDBJ databases">
        <title>Complete sequence of Desulfococcus oleovorans Hxd3.</title>
        <authorList>
            <consortium name="US DOE Joint Genome Institute"/>
            <person name="Copeland A."/>
            <person name="Lucas S."/>
            <person name="Lapidus A."/>
            <person name="Barry K."/>
            <person name="Glavina del Rio T."/>
            <person name="Dalin E."/>
            <person name="Tice H."/>
            <person name="Pitluck S."/>
            <person name="Kiss H."/>
            <person name="Brettin T."/>
            <person name="Bruce D."/>
            <person name="Detter J.C."/>
            <person name="Han C."/>
            <person name="Schmutz J."/>
            <person name="Larimer F."/>
            <person name="Land M."/>
            <person name="Hauser L."/>
            <person name="Kyrpides N."/>
            <person name="Kim E."/>
            <person name="Wawrik B."/>
            <person name="Richardson P."/>
        </authorList>
    </citation>
    <scope>NUCLEOTIDE SEQUENCE [LARGE SCALE GENOMIC DNA]</scope>
    <source>
        <strain evidence="7">DSM 6200 / JCM 39069 / Hxd3</strain>
    </source>
</reference>
<dbReference type="SUPFAM" id="SSF56281">
    <property type="entry name" value="Metallo-hydrolase/oxidoreductase"/>
    <property type="match status" value="1"/>
</dbReference>
<name>A8ZTU3_DESOH</name>
<evidence type="ECO:0000256" key="4">
    <source>
        <dbReference type="ARBA" id="ARBA00022833"/>
    </source>
</evidence>
<evidence type="ECO:0000256" key="2">
    <source>
        <dbReference type="ARBA" id="ARBA00022723"/>
    </source>
</evidence>
<feature type="domain" description="Metallo-beta-lactamase" evidence="5">
    <location>
        <begin position="14"/>
        <end position="191"/>
    </location>
</feature>
<evidence type="ECO:0000259" key="5">
    <source>
        <dbReference type="SMART" id="SM00849"/>
    </source>
</evidence>
<evidence type="ECO:0000313" key="6">
    <source>
        <dbReference type="EMBL" id="ABW67876.1"/>
    </source>
</evidence>
<keyword evidence="2" id="KW-0479">Metal-binding</keyword>
<dbReference type="InterPro" id="IPR051453">
    <property type="entry name" value="MBL_Glyoxalase_II"/>
</dbReference>
<dbReference type="Gene3D" id="3.60.15.10">
    <property type="entry name" value="Ribonuclease Z/Hydroxyacylglutathione hydrolase-like"/>
    <property type="match status" value="1"/>
</dbReference>
<evidence type="ECO:0000313" key="7">
    <source>
        <dbReference type="Proteomes" id="UP000008561"/>
    </source>
</evidence>
<dbReference type="GO" id="GO:0046872">
    <property type="term" value="F:metal ion binding"/>
    <property type="evidence" value="ECO:0007669"/>
    <property type="project" value="UniProtKB-KW"/>
</dbReference>
<dbReference type="CDD" id="cd06262">
    <property type="entry name" value="metallo-hydrolase-like_MBL-fold"/>
    <property type="match status" value="1"/>
</dbReference>
<dbReference type="Pfam" id="PF00753">
    <property type="entry name" value="Lactamase_B"/>
    <property type="match status" value="1"/>
</dbReference>
<dbReference type="EMBL" id="CP000859">
    <property type="protein sequence ID" value="ABW67876.1"/>
    <property type="molecule type" value="Genomic_DNA"/>
</dbReference>
<dbReference type="Proteomes" id="UP000008561">
    <property type="component" value="Chromosome"/>
</dbReference>
<keyword evidence="7" id="KW-1185">Reference proteome</keyword>
<proteinExistence type="predicted"/>
<comment type="cofactor">
    <cofactor evidence="1">
        <name>Zn(2+)</name>
        <dbReference type="ChEBI" id="CHEBI:29105"/>
    </cofactor>
</comment>
<dbReference type="AlphaFoldDB" id="A8ZTU3"/>
<dbReference type="eggNOG" id="COG0491">
    <property type="taxonomic scope" value="Bacteria"/>
</dbReference>
<accession>A8ZTU3</accession>
<dbReference type="PROSITE" id="PS51257">
    <property type="entry name" value="PROKAR_LIPOPROTEIN"/>
    <property type="match status" value="1"/>
</dbReference>
<dbReference type="PANTHER" id="PTHR46233:SF3">
    <property type="entry name" value="HYDROXYACYLGLUTATHIONE HYDROLASE GLOC"/>
    <property type="match status" value="1"/>
</dbReference>
<gene>
    <name evidence="6" type="ordered locus">Dole_2072</name>
</gene>
<dbReference type="GO" id="GO:0016787">
    <property type="term" value="F:hydrolase activity"/>
    <property type="evidence" value="ECO:0007669"/>
    <property type="project" value="UniProtKB-KW"/>
</dbReference>
<sequence length="210" mass="22531">MNVILEKLEVGMIMANCFIVGCDQTKQAVVIDPGDEADRILYHLAENKLSVKYIINTHGHFDHVGANKELKKATGAELLIHAADAPMLSGLSQMASAFGIAAENSPPPDRTVKEGDVISFGTIEMKVLHTPGHSPGGISLVTDKKAFVGDTLFAGSIGRTDFPGGDFDTLISAIQTKLFPLGDDVTVYCGHGPETTIGMERRTNPFCMMR</sequence>
<dbReference type="PANTHER" id="PTHR46233">
    <property type="entry name" value="HYDROXYACYLGLUTATHIONE HYDROLASE GLOC"/>
    <property type="match status" value="1"/>
</dbReference>
<evidence type="ECO:0000256" key="3">
    <source>
        <dbReference type="ARBA" id="ARBA00022801"/>
    </source>
</evidence>
<dbReference type="KEGG" id="dol:Dole_2072"/>
<organism evidence="6 7">
    <name type="scientific">Desulfosudis oleivorans (strain DSM 6200 / JCM 39069 / Hxd3)</name>
    <name type="common">Desulfococcus oleovorans</name>
    <dbReference type="NCBI Taxonomy" id="96561"/>
    <lineage>
        <taxon>Bacteria</taxon>
        <taxon>Pseudomonadati</taxon>
        <taxon>Thermodesulfobacteriota</taxon>
        <taxon>Desulfobacteria</taxon>
        <taxon>Desulfobacterales</taxon>
        <taxon>Desulfosudaceae</taxon>
        <taxon>Desulfosudis</taxon>
    </lineage>
</organism>
<keyword evidence="4" id="KW-0862">Zinc</keyword>
<dbReference type="InterPro" id="IPR001279">
    <property type="entry name" value="Metallo-B-lactamas"/>
</dbReference>
<protein>
    <submittedName>
        <fullName evidence="6">Beta-lactamase domain protein</fullName>
    </submittedName>
</protein>
<dbReference type="HOGENOM" id="CLU_030571_5_4_7"/>